<evidence type="ECO:0000313" key="2">
    <source>
        <dbReference type="Proteomes" id="UP000554482"/>
    </source>
</evidence>
<organism evidence="1 2">
    <name type="scientific">Thalictrum thalictroides</name>
    <name type="common">Rue-anemone</name>
    <name type="synonym">Anemone thalictroides</name>
    <dbReference type="NCBI Taxonomy" id="46969"/>
    <lineage>
        <taxon>Eukaryota</taxon>
        <taxon>Viridiplantae</taxon>
        <taxon>Streptophyta</taxon>
        <taxon>Embryophyta</taxon>
        <taxon>Tracheophyta</taxon>
        <taxon>Spermatophyta</taxon>
        <taxon>Magnoliopsida</taxon>
        <taxon>Ranunculales</taxon>
        <taxon>Ranunculaceae</taxon>
        <taxon>Thalictroideae</taxon>
        <taxon>Thalictrum</taxon>
    </lineage>
</organism>
<protein>
    <submittedName>
        <fullName evidence="1">Uncharacterized protein</fullName>
    </submittedName>
</protein>
<keyword evidence="2" id="KW-1185">Reference proteome</keyword>
<evidence type="ECO:0000313" key="1">
    <source>
        <dbReference type="EMBL" id="KAF5202957.1"/>
    </source>
</evidence>
<comment type="caution">
    <text evidence="1">The sequence shown here is derived from an EMBL/GenBank/DDBJ whole genome shotgun (WGS) entry which is preliminary data.</text>
</comment>
<sequence length="62" mass="7088">MKSYMVKNYNLRKGGKLQRKDMYKARDLVSTSQVDGVNQEDGQNSNNKHLETNIAYKVDAHG</sequence>
<dbReference type="Proteomes" id="UP000554482">
    <property type="component" value="Unassembled WGS sequence"/>
</dbReference>
<gene>
    <name evidence="1" type="ORF">FRX31_007456</name>
</gene>
<feature type="non-terminal residue" evidence="1">
    <location>
        <position position="62"/>
    </location>
</feature>
<proteinExistence type="predicted"/>
<accession>A0A7J6X1M5</accession>
<dbReference type="AlphaFoldDB" id="A0A7J6X1M5"/>
<reference evidence="1 2" key="1">
    <citation type="submission" date="2020-06" db="EMBL/GenBank/DDBJ databases">
        <title>Transcriptomic and genomic resources for Thalictrum thalictroides and T. hernandezii: Facilitating candidate gene discovery in an emerging model plant lineage.</title>
        <authorList>
            <person name="Arias T."/>
            <person name="Riano-Pachon D.M."/>
            <person name="Di Stilio V.S."/>
        </authorList>
    </citation>
    <scope>NUCLEOTIDE SEQUENCE [LARGE SCALE GENOMIC DNA]</scope>
    <source>
        <strain evidence="2">cv. WT478/WT964</strain>
        <tissue evidence="1">Leaves</tissue>
    </source>
</reference>
<name>A0A7J6X1M5_THATH</name>
<dbReference type="EMBL" id="JABWDY010007407">
    <property type="protein sequence ID" value="KAF5202957.1"/>
    <property type="molecule type" value="Genomic_DNA"/>
</dbReference>